<dbReference type="EMBL" id="JAAMOW010000007">
    <property type="protein sequence ID" value="NGY06037.1"/>
    <property type="molecule type" value="Genomic_DNA"/>
</dbReference>
<evidence type="ECO:0000313" key="2">
    <source>
        <dbReference type="EMBL" id="NGY06037.1"/>
    </source>
</evidence>
<name>A0A6M2BVQ3_9GAMM</name>
<keyword evidence="3" id="KW-1185">Reference proteome</keyword>
<proteinExistence type="predicted"/>
<evidence type="ECO:0000313" key="3">
    <source>
        <dbReference type="Proteomes" id="UP000472676"/>
    </source>
</evidence>
<gene>
    <name evidence="2" type="ORF">G7Y85_14780</name>
</gene>
<evidence type="ECO:0000256" key="1">
    <source>
        <dbReference type="SAM" id="SignalP"/>
    </source>
</evidence>
<protein>
    <submittedName>
        <fullName evidence="2">DUF2845 domain-containing protein</fullName>
    </submittedName>
</protein>
<feature type="chain" id="PRO_5026681190" evidence="1">
    <location>
        <begin position="24"/>
        <end position="197"/>
    </location>
</feature>
<comment type="caution">
    <text evidence="2">The sequence shown here is derived from an EMBL/GenBank/DDBJ whole genome shotgun (WGS) entry which is preliminary data.</text>
</comment>
<dbReference type="Pfam" id="PF11006">
    <property type="entry name" value="DUF2845"/>
    <property type="match status" value="2"/>
</dbReference>
<reference evidence="2 3" key="1">
    <citation type="journal article" date="2014" name="Int. J. Syst. Evol. Microbiol.">
        <title>Solimonas terrae sp. nov., isolated from soil.</title>
        <authorList>
            <person name="Kim S.J."/>
            <person name="Moon J.Y."/>
            <person name="Weon H.Y."/>
            <person name="Ahn J.H."/>
            <person name="Chen W.M."/>
            <person name="Kwon S.W."/>
        </authorList>
    </citation>
    <scope>NUCLEOTIDE SEQUENCE [LARGE SCALE GENOMIC DNA]</scope>
    <source>
        <strain evidence="2 3">KIS83-12</strain>
    </source>
</reference>
<dbReference type="Proteomes" id="UP000472676">
    <property type="component" value="Unassembled WGS sequence"/>
</dbReference>
<sequence>MKPLSILLALCVLLLLLPLPSRAADSMRCGSRIASVGMTAAELLAVCGDPSYRDVWAQPGGYGGGYLGNVEEWTYNFGSSQLLRVLRFRQGRLLSIDDDGYGFATDGPGDCSQSGIVRGMSKYRLLMQCGDPVTKVADVVQAPVDRYDRGYDLRRSYNSWEIVYREEWVYNFGRGRLMRIVHLDNARVTDVEFGDRG</sequence>
<dbReference type="RefSeq" id="WP_166258719.1">
    <property type="nucleotide sequence ID" value="NZ_JAAMOW010000007.1"/>
</dbReference>
<accession>A0A6M2BVQ3</accession>
<dbReference type="InterPro" id="IPR021268">
    <property type="entry name" value="DUF2845"/>
</dbReference>
<organism evidence="2 3">
    <name type="scientific">Solimonas terrae</name>
    <dbReference type="NCBI Taxonomy" id="1396819"/>
    <lineage>
        <taxon>Bacteria</taxon>
        <taxon>Pseudomonadati</taxon>
        <taxon>Pseudomonadota</taxon>
        <taxon>Gammaproteobacteria</taxon>
        <taxon>Nevskiales</taxon>
        <taxon>Nevskiaceae</taxon>
        <taxon>Solimonas</taxon>
    </lineage>
</organism>
<keyword evidence="1" id="KW-0732">Signal</keyword>
<dbReference type="AlphaFoldDB" id="A0A6M2BVQ3"/>
<feature type="signal peptide" evidence="1">
    <location>
        <begin position="1"/>
        <end position="23"/>
    </location>
</feature>